<protein>
    <submittedName>
        <fullName evidence="1">Uncharacterized protein</fullName>
    </submittedName>
</protein>
<dbReference type="AlphaFoldDB" id="X1JJR1"/>
<proteinExistence type="predicted"/>
<name>X1JJR1_9ZZZZ</name>
<feature type="non-terminal residue" evidence="1">
    <location>
        <position position="121"/>
    </location>
</feature>
<comment type="caution">
    <text evidence="1">The sequence shown here is derived from an EMBL/GenBank/DDBJ whole genome shotgun (WGS) entry which is preliminary data.</text>
</comment>
<accession>X1JJR1</accession>
<dbReference type="EMBL" id="BARU01046875">
    <property type="protein sequence ID" value="GAH94327.1"/>
    <property type="molecule type" value="Genomic_DNA"/>
</dbReference>
<organism evidence="1">
    <name type="scientific">marine sediment metagenome</name>
    <dbReference type="NCBI Taxonomy" id="412755"/>
    <lineage>
        <taxon>unclassified sequences</taxon>
        <taxon>metagenomes</taxon>
        <taxon>ecological metagenomes</taxon>
    </lineage>
</organism>
<sequence>GVNRFNYSVFIHLGNTAPTADPRQIVSTLSFFNSTTARAQILSPTPSALLYVTCIVLEFNPIFIKSFQHFQFSFLPPAVSSTFNINEVDLNKSAIFPAGSLVFDNVDSRNWFFLQRFLNST</sequence>
<gene>
    <name evidence="1" type="ORF">S03H2_70501</name>
</gene>
<feature type="non-terminal residue" evidence="1">
    <location>
        <position position="1"/>
    </location>
</feature>
<reference evidence="1" key="1">
    <citation type="journal article" date="2014" name="Front. Microbiol.">
        <title>High frequency of phylogenetically diverse reductive dehalogenase-homologous genes in deep subseafloor sedimentary metagenomes.</title>
        <authorList>
            <person name="Kawai M."/>
            <person name="Futagami T."/>
            <person name="Toyoda A."/>
            <person name="Takaki Y."/>
            <person name="Nishi S."/>
            <person name="Hori S."/>
            <person name="Arai W."/>
            <person name="Tsubouchi T."/>
            <person name="Morono Y."/>
            <person name="Uchiyama I."/>
            <person name="Ito T."/>
            <person name="Fujiyama A."/>
            <person name="Inagaki F."/>
            <person name="Takami H."/>
        </authorList>
    </citation>
    <scope>NUCLEOTIDE SEQUENCE</scope>
    <source>
        <strain evidence="1">Expedition CK06-06</strain>
    </source>
</reference>
<evidence type="ECO:0000313" key="1">
    <source>
        <dbReference type="EMBL" id="GAH94327.1"/>
    </source>
</evidence>